<evidence type="ECO:0000259" key="7">
    <source>
        <dbReference type="PROSITE" id="PS50941"/>
    </source>
</evidence>
<dbReference type="Gene3D" id="1.10.1280.10">
    <property type="entry name" value="Di-copper center containing domain from catechol oxidase"/>
    <property type="match status" value="1"/>
</dbReference>
<dbReference type="PRINTS" id="PR00092">
    <property type="entry name" value="TYROSINASE"/>
</dbReference>
<evidence type="ECO:0000256" key="3">
    <source>
        <dbReference type="ARBA" id="ARBA00023008"/>
    </source>
</evidence>
<evidence type="ECO:0000256" key="1">
    <source>
        <dbReference type="ARBA" id="ARBA00022669"/>
    </source>
</evidence>
<keyword evidence="6" id="KW-0732">Signal</keyword>
<dbReference type="SUPFAM" id="SSF57016">
    <property type="entry name" value="Plant lectins/antimicrobial peptides"/>
    <property type="match status" value="2"/>
</dbReference>
<sequence>MHYLSVAAMTLVATFVAPVAAASRCGPGRGVCPGRKCCSARGFCAITAKHCGVGCQTPFGYCFDHPDRQRRHKKPGSKLSSTRPTSKKPAAKKSTVKKSAAKKPAAKKSAAKKSAARRPATSLVAGPSANSRQTRRHVGPRCGPGFPMCANGGCCSSQNVCGLETDMCEAGCQSQYGECMPGPYRAIPKSVNHQSSRMRLRNRPCTNPSIRREFRELTQRQRADYIRAIRCLQTTPSTYNREYGSLSLFSDLMFTHYISFEFAHHTAMFLPWHRVFMQTFEDLMRDRCGYKGSMAYWDWSLDSQAPERSEVWSPNFMGGNGDPVTKCVTNGPFAGVRTQTHQCIRRDFVLSENMYSSYYPPSVIASTLMITSFLEFSYAIEQRIHNLLHYAVGGDMHDSTISSNDPIFFLHHTNIDRLYSKWQDMHPHQKYEYSGKRTKESTYSNARTTDHIRMWGMGPDHQVKDVLNTMGGGRMCYRYSNSVVLRPLHLRKRSPVPVGTSSDETVPIERSGIPVSGEGKVEVRVKRLKKGQILPTTDRKDQFHLRAPVTLPDGYYTKMKVGQKEMRNIHRTGKKIDQTICALNDLTDSGKYISPSALAMSQSSSFGYFPATNEEAKVRDDILTSAVETVQTRIGSIWTTDK</sequence>
<keyword evidence="9" id="KW-1185">Reference proteome</keyword>
<gene>
    <name evidence="8" type="ORF">BATDEDRAFT_89716</name>
</gene>
<dbReference type="CDD" id="cd11618">
    <property type="entry name" value="ChtBD1_1"/>
    <property type="match status" value="1"/>
</dbReference>
<dbReference type="InterPro" id="IPR002227">
    <property type="entry name" value="Tyrosinase_Cu-bd"/>
</dbReference>
<dbReference type="PROSITE" id="PS00498">
    <property type="entry name" value="TYROSINASE_2"/>
    <property type="match status" value="1"/>
</dbReference>
<evidence type="ECO:0000256" key="2">
    <source>
        <dbReference type="ARBA" id="ARBA00022723"/>
    </source>
</evidence>
<dbReference type="PANTHER" id="PTHR11474">
    <property type="entry name" value="TYROSINASE FAMILY MEMBER"/>
    <property type="match status" value="1"/>
</dbReference>
<feature type="disulfide bond" evidence="4">
    <location>
        <begin position="32"/>
        <end position="44"/>
    </location>
</feature>
<dbReference type="RefSeq" id="XP_006680197.1">
    <property type="nucleotide sequence ID" value="XM_006680134.1"/>
</dbReference>
<feature type="region of interest" description="Disordered" evidence="5">
    <location>
        <begin position="66"/>
        <end position="137"/>
    </location>
</feature>
<dbReference type="PROSITE" id="PS00497">
    <property type="entry name" value="TYROSINASE_1"/>
    <property type="match status" value="1"/>
</dbReference>
<dbReference type="InterPro" id="IPR008922">
    <property type="entry name" value="Di-copper_centre_dom_sf"/>
</dbReference>
<dbReference type="InterPro" id="IPR036861">
    <property type="entry name" value="Endochitinase-like_sf"/>
</dbReference>
<dbReference type="SUPFAM" id="SSF48056">
    <property type="entry name" value="Di-copper centre-containing domain"/>
    <property type="match status" value="1"/>
</dbReference>
<dbReference type="PROSITE" id="PS50941">
    <property type="entry name" value="CHIT_BIND_I_2"/>
    <property type="match status" value="2"/>
</dbReference>
<feature type="region of interest" description="Disordered" evidence="5">
    <location>
        <begin position="494"/>
        <end position="513"/>
    </location>
</feature>
<dbReference type="InterPro" id="IPR001002">
    <property type="entry name" value="Chitin-bd_1"/>
</dbReference>
<keyword evidence="4" id="KW-1015">Disulfide bond</keyword>
<dbReference type="PANTHER" id="PTHR11474:SF126">
    <property type="entry name" value="TYROSINASE-LIKE PROTEIN TYR-1-RELATED"/>
    <property type="match status" value="1"/>
</dbReference>
<keyword evidence="2" id="KW-0479">Metal-binding</keyword>
<dbReference type="GO" id="GO:0046872">
    <property type="term" value="F:metal ion binding"/>
    <property type="evidence" value="ECO:0007669"/>
    <property type="project" value="UniProtKB-KW"/>
</dbReference>
<organism evidence="8 9">
    <name type="scientific">Batrachochytrium dendrobatidis (strain JAM81 / FGSC 10211)</name>
    <name type="common">Frog chytrid fungus</name>
    <dbReference type="NCBI Taxonomy" id="684364"/>
    <lineage>
        <taxon>Eukaryota</taxon>
        <taxon>Fungi</taxon>
        <taxon>Fungi incertae sedis</taxon>
        <taxon>Chytridiomycota</taxon>
        <taxon>Chytridiomycota incertae sedis</taxon>
        <taxon>Chytridiomycetes</taxon>
        <taxon>Rhizophydiales</taxon>
        <taxon>Rhizophydiales incertae sedis</taxon>
        <taxon>Batrachochytrium</taxon>
    </lineage>
</organism>
<dbReference type="STRING" id="684364.F4P662"/>
<dbReference type="EMBL" id="GL882886">
    <property type="protein sequence ID" value="EGF79548.1"/>
    <property type="molecule type" value="Genomic_DNA"/>
</dbReference>
<evidence type="ECO:0000313" key="9">
    <source>
        <dbReference type="Proteomes" id="UP000007241"/>
    </source>
</evidence>
<dbReference type="InParanoid" id="F4P662"/>
<protein>
    <recommendedName>
        <fullName evidence="7">Chitin-binding type-1 domain-containing protein</fullName>
    </recommendedName>
</protein>
<feature type="compositionally biased region" description="Basic residues" evidence="5">
    <location>
        <begin position="85"/>
        <end position="116"/>
    </location>
</feature>
<evidence type="ECO:0000256" key="4">
    <source>
        <dbReference type="PROSITE-ProRule" id="PRU00261"/>
    </source>
</evidence>
<feature type="signal peptide" evidence="6">
    <location>
        <begin position="1"/>
        <end position="21"/>
    </location>
</feature>
<dbReference type="OrthoDB" id="6132182at2759"/>
<name>F4P662_BATDJ</name>
<feature type="chain" id="PRO_5003312812" description="Chitin-binding type-1 domain-containing protein" evidence="6">
    <location>
        <begin position="22"/>
        <end position="642"/>
    </location>
</feature>
<dbReference type="GeneID" id="18243590"/>
<dbReference type="InterPro" id="IPR050316">
    <property type="entry name" value="Tyrosinase/Hemocyanin"/>
</dbReference>
<reference evidence="8 9" key="1">
    <citation type="submission" date="2009-12" db="EMBL/GenBank/DDBJ databases">
        <title>The draft genome of Batrachochytrium dendrobatidis.</title>
        <authorList>
            <consortium name="US DOE Joint Genome Institute (JGI-PGF)"/>
            <person name="Kuo A."/>
            <person name="Salamov A."/>
            <person name="Schmutz J."/>
            <person name="Lucas S."/>
            <person name="Pitluck S."/>
            <person name="Rosenblum E."/>
            <person name="Stajich J."/>
            <person name="Eisen M."/>
            <person name="Grigoriev I.V."/>
        </authorList>
    </citation>
    <scope>NUCLEOTIDE SEQUENCE [LARGE SCALE GENOMIC DNA]</scope>
    <source>
        <strain evidence="9">JAM81 / FGSC 10211</strain>
    </source>
</reference>
<dbReference type="AlphaFoldDB" id="F4P662"/>
<dbReference type="CDD" id="cd00035">
    <property type="entry name" value="ChtBD1"/>
    <property type="match status" value="1"/>
</dbReference>
<feature type="domain" description="Chitin-binding type-1" evidence="7">
    <location>
        <begin position="22"/>
        <end position="64"/>
    </location>
</feature>
<keyword evidence="1 4" id="KW-0147">Chitin-binding</keyword>
<keyword evidence="3" id="KW-0186">Copper</keyword>
<comment type="caution">
    <text evidence="4">Lacks conserved residue(s) required for the propagation of feature annotation.</text>
</comment>
<feature type="domain" description="Chitin-binding type-1" evidence="7">
    <location>
        <begin position="139"/>
        <end position="181"/>
    </location>
</feature>
<evidence type="ECO:0000256" key="5">
    <source>
        <dbReference type="SAM" id="MobiDB-lite"/>
    </source>
</evidence>
<dbReference type="Proteomes" id="UP000007241">
    <property type="component" value="Unassembled WGS sequence"/>
</dbReference>
<feature type="disulfide bond" evidence="4">
    <location>
        <begin position="154"/>
        <end position="168"/>
    </location>
</feature>
<dbReference type="HOGENOM" id="CLU_426396_0_0_1"/>
<accession>F4P662</accession>
<feature type="disulfide bond" evidence="4">
    <location>
        <begin position="37"/>
        <end position="51"/>
    </location>
</feature>
<dbReference type="Pfam" id="PF00264">
    <property type="entry name" value="Tyrosinase"/>
    <property type="match status" value="1"/>
</dbReference>
<evidence type="ECO:0000256" key="6">
    <source>
        <dbReference type="SAM" id="SignalP"/>
    </source>
</evidence>
<proteinExistence type="predicted"/>
<dbReference type="Gene3D" id="3.30.60.10">
    <property type="entry name" value="Endochitinase-like"/>
    <property type="match status" value="2"/>
</dbReference>
<evidence type="ECO:0000313" key="8">
    <source>
        <dbReference type="EMBL" id="EGF79548.1"/>
    </source>
</evidence>
<dbReference type="GO" id="GO:0008061">
    <property type="term" value="F:chitin binding"/>
    <property type="evidence" value="ECO:0007669"/>
    <property type="project" value="UniProtKB-UniRule"/>
</dbReference>
<feature type="disulfide bond" evidence="4">
    <location>
        <begin position="149"/>
        <end position="161"/>
    </location>
</feature>
<dbReference type="GO" id="GO:0016491">
    <property type="term" value="F:oxidoreductase activity"/>
    <property type="evidence" value="ECO:0007669"/>
    <property type="project" value="InterPro"/>
</dbReference>
<dbReference type="SMART" id="SM00270">
    <property type="entry name" value="ChtBD1"/>
    <property type="match status" value="2"/>
</dbReference>